<feature type="coiled-coil region" evidence="1">
    <location>
        <begin position="77"/>
        <end position="143"/>
    </location>
</feature>
<dbReference type="OrthoDB" id="3052721at2759"/>
<keyword evidence="1" id="KW-0175">Coiled coil</keyword>
<keyword evidence="3" id="KW-1185">Reference proteome</keyword>
<evidence type="ECO:0000313" key="2">
    <source>
        <dbReference type="EMBL" id="KAE9401764.1"/>
    </source>
</evidence>
<dbReference type="AlphaFoldDB" id="A0A6A4HYD2"/>
<accession>A0A6A4HYD2</accession>
<proteinExistence type="predicted"/>
<organism evidence="2 3">
    <name type="scientific">Gymnopus androsaceus JB14</name>
    <dbReference type="NCBI Taxonomy" id="1447944"/>
    <lineage>
        <taxon>Eukaryota</taxon>
        <taxon>Fungi</taxon>
        <taxon>Dikarya</taxon>
        <taxon>Basidiomycota</taxon>
        <taxon>Agaricomycotina</taxon>
        <taxon>Agaricomycetes</taxon>
        <taxon>Agaricomycetidae</taxon>
        <taxon>Agaricales</taxon>
        <taxon>Marasmiineae</taxon>
        <taxon>Omphalotaceae</taxon>
        <taxon>Gymnopus</taxon>
    </lineage>
</organism>
<evidence type="ECO:0000256" key="1">
    <source>
        <dbReference type="SAM" id="Coils"/>
    </source>
</evidence>
<reference evidence="2" key="1">
    <citation type="journal article" date="2019" name="Environ. Microbiol.">
        <title>Fungal ecological strategies reflected in gene transcription - a case study of two litter decomposers.</title>
        <authorList>
            <person name="Barbi F."/>
            <person name="Kohler A."/>
            <person name="Barry K."/>
            <person name="Baskaran P."/>
            <person name="Daum C."/>
            <person name="Fauchery L."/>
            <person name="Ihrmark K."/>
            <person name="Kuo A."/>
            <person name="LaButti K."/>
            <person name="Lipzen A."/>
            <person name="Morin E."/>
            <person name="Grigoriev I.V."/>
            <person name="Henrissat B."/>
            <person name="Lindahl B."/>
            <person name="Martin F."/>
        </authorList>
    </citation>
    <scope>NUCLEOTIDE SEQUENCE</scope>
    <source>
        <strain evidence="2">JB14</strain>
    </source>
</reference>
<sequence>MSQQQPRVRWGTKRVGKSRAFNFAGIGKPQDSIENPQNGIHLPTSIIPLTSSNNAQIDSSDRILAEKLRADGFYKKLRNVRTQFSRSENAREELRMRVIQLEAELKGNESTTSAFVRSLQNDLDKARLQMYELDRDLAKEREKLREEKLCSNDLRRAKDNLKKTVSRVPNRIKNTTAKALDEVTQQSIKHKNIITPEMRLCIMDLVADGALADTVDHVIHSVGHALGINVVDRIIVRAIQKAPAISISGDGTSHQNLNYESRHTAVIDPKTGEKRIYFLGIALAPSHTSEEQLDGWVKLIRELYGAYNASPEGKWNPLTEYEFYKKVLGMVTDHAADQKKLAALFVELKQLMEHEERGERAIKSIAPEKMLRVVAELGAKKIIAVGGPAAWDALPEAERIRLNNKTYQEVLRHFGEEEFKKLSPEQQSEIEFFIWCGCCMHKDLNAHKGACAQMAQYWEENKKTPPMLLMNKDNAAAVEDGNASAKARVEKASLRGGVKLTELMGLLLKNNNSKKGQQDHHGVYFEAREHIGFFTRFPDTSNTCYQSHCDAAAEILVHLPVY</sequence>
<dbReference type="Proteomes" id="UP000799118">
    <property type="component" value="Unassembled WGS sequence"/>
</dbReference>
<name>A0A6A4HYD2_9AGAR</name>
<dbReference type="EMBL" id="ML769442">
    <property type="protein sequence ID" value="KAE9401764.1"/>
    <property type="molecule type" value="Genomic_DNA"/>
</dbReference>
<gene>
    <name evidence="2" type="ORF">BT96DRAFT_991765</name>
</gene>
<evidence type="ECO:0000313" key="3">
    <source>
        <dbReference type="Proteomes" id="UP000799118"/>
    </source>
</evidence>
<protein>
    <submittedName>
        <fullName evidence="2">Uncharacterized protein</fullName>
    </submittedName>
</protein>